<dbReference type="EMBL" id="JGYP01000001">
    <property type="protein sequence ID" value="KFI46808.1"/>
    <property type="molecule type" value="Genomic_DNA"/>
</dbReference>
<organism evidence="3 4">
    <name type="scientific">Bifidobacterium bohemicum DSM 22767</name>
    <dbReference type="NCBI Taxonomy" id="1437606"/>
    <lineage>
        <taxon>Bacteria</taxon>
        <taxon>Bacillati</taxon>
        <taxon>Actinomycetota</taxon>
        <taxon>Actinomycetes</taxon>
        <taxon>Bifidobacteriales</taxon>
        <taxon>Bifidobacteriaceae</taxon>
        <taxon>Bifidobacterium</taxon>
    </lineage>
</organism>
<evidence type="ECO:0000313" key="3">
    <source>
        <dbReference type="EMBL" id="KFI46808.1"/>
    </source>
</evidence>
<protein>
    <recommendedName>
        <fullName evidence="5">Thioredoxin-like fold domain-containing protein</fullName>
    </recommendedName>
</protein>
<keyword evidence="2" id="KW-1133">Transmembrane helix</keyword>
<keyword evidence="2" id="KW-0812">Transmembrane</keyword>
<dbReference type="AlphaFoldDB" id="A0A086ZJV8"/>
<dbReference type="Proteomes" id="UP000029096">
    <property type="component" value="Unassembled WGS sequence"/>
</dbReference>
<keyword evidence="4" id="KW-1185">Reference proteome</keyword>
<dbReference type="InterPro" id="IPR036249">
    <property type="entry name" value="Thioredoxin-like_sf"/>
</dbReference>
<evidence type="ECO:0000313" key="4">
    <source>
        <dbReference type="Proteomes" id="UP000029096"/>
    </source>
</evidence>
<dbReference type="eggNOG" id="COG1651">
    <property type="taxonomic scope" value="Bacteria"/>
</dbReference>
<reference evidence="3 4" key="1">
    <citation type="submission" date="2014-03" db="EMBL/GenBank/DDBJ databases">
        <title>Genomics of Bifidobacteria.</title>
        <authorList>
            <person name="Ventura M."/>
            <person name="Milani C."/>
            <person name="Lugli G.A."/>
        </authorList>
    </citation>
    <scope>NUCLEOTIDE SEQUENCE [LARGE SCALE GENOMIC DNA]</scope>
    <source>
        <strain evidence="3 4">DSM 22767</strain>
    </source>
</reference>
<sequence length="190" mass="21175">MTFNNDMRNEQTKTAMATSHDDAPSRKRMPLHARRSAPHLPYVWKLIVAVTIAMILVLVGTIGGVAWWRMSRQNPHDPYRQFQTTSVKPANSTSEGALPAYTPAEYNHKAPTVEIYVDFLCPTCGELSRRLDPTLLKMQRARQINLQFHLINFLDSATTKHYSTRSASALAMSPIASMPSSASTAAKSET</sequence>
<keyword evidence="2" id="KW-0472">Membrane</keyword>
<evidence type="ECO:0000256" key="2">
    <source>
        <dbReference type="SAM" id="Phobius"/>
    </source>
</evidence>
<name>A0A086ZJV8_9BIFI</name>
<proteinExistence type="predicted"/>
<feature type="compositionally biased region" description="Polar residues" evidence="1">
    <location>
        <begin position="1"/>
        <end position="17"/>
    </location>
</feature>
<feature type="region of interest" description="Disordered" evidence="1">
    <location>
        <begin position="1"/>
        <end position="28"/>
    </location>
</feature>
<dbReference type="OrthoDB" id="117402at2"/>
<gene>
    <name evidence="3" type="ORF">BBOH_0280</name>
</gene>
<comment type="caution">
    <text evidence="3">The sequence shown here is derived from an EMBL/GenBank/DDBJ whole genome shotgun (WGS) entry which is preliminary data.</text>
</comment>
<accession>A0A086ZJV8</accession>
<feature type="transmembrane region" description="Helical" evidence="2">
    <location>
        <begin position="42"/>
        <end position="68"/>
    </location>
</feature>
<dbReference type="Gene3D" id="3.40.30.10">
    <property type="entry name" value="Glutaredoxin"/>
    <property type="match status" value="1"/>
</dbReference>
<evidence type="ECO:0008006" key="5">
    <source>
        <dbReference type="Google" id="ProtNLM"/>
    </source>
</evidence>
<dbReference type="STRING" id="1437606.BBOH_0280"/>
<evidence type="ECO:0000256" key="1">
    <source>
        <dbReference type="SAM" id="MobiDB-lite"/>
    </source>
</evidence>
<dbReference type="RefSeq" id="WP_052118106.1">
    <property type="nucleotide sequence ID" value="NZ_JDUS01000001.1"/>
</dbReference>
<dbReference type="SUPFAM" id="SSF52833">
    <property type="entry name" value="Thioredoxin-like"/>
    <property type="match status" value="1"/>
</dbReference>